<evidence type="ECO:0000313" key="3">
    <source>
        <dbReference type="EMBL" id="SDO64539.1"/>
    </source>
</evidence>
<feature type="transmembrane region" description="Helical" evidence="1">
    <location>
        <begin position="20"/>
        <end position="40"/>
    </location>
</feature>
<dbReference type="Gene3D" id="1.10.3210.10">
    <property type="entry name" value="Hypothetical protein af1432"/>
    <property type="match status" value="1"/>
</dbReference>
<dbReference type="PANTHER" id="PTHR45228:SF4">
    <property type="entry name" value="LIPOPROTEIN"/>
    <property type="match status" value="1"/>
</dbReference>
<dbReference type="CDD" id="cd00077">
    <property type="entry name" value="HDc"/>
    <property type="match status" value="1"/>
</dbReference>
<name>A0A1H0L8E4_9MICO</name>
<dbReference type="PROSITE" id="PS51832">
    <property type="entry name" value="HD_GYP"/>
    <property type="match status" value="1"/>
</dbReference>
<organism evidence="3 4">
    <name type="scientific">Pedococcus dokdonensis</name>
    <dbReference type="NCBI Taxonomy" id="443156"/>
    <lineage>
        <taxon>Bacteria</taxon>
        <taxon>Bacillati</taxon>
        <taxon>Actinomycetota</taxon>
        <taxon>Actinomycetes</taxon>
        <taxon>Micrococcales</taxon>
        <taxon>Intrasporangiaceae</taxon>
        <taxon>Pedococcus</taxon>
    </lineage>
</organism>
<feature type="transmembrane region" description="Helical" evidence="1">
    <location>
        <begin position="188"/>
        <end position="214"/>
    </location>
</feature>
<dbReference type="SUPFAM" id="SSF109604">
    <property type="entry name" value="HD-domain/PDEase-like"/>
    <property type="match status" value="1"/>
</dbReference>
<dbReference type="InterPro" id="IPR003607">
    <property type="entry name" value="HD/PDEase_dom"/>
</dbReference>
<dbReference type="STRING" id="443156.SAMN04489867_0225"/>
<evidence type="ECO:0000313" key="4">
    <source>
        <dbReference type="Proteomes" id="UP000199077"/>
    </source>
</evidence>
<dbReference type="Pfam" id="PF13487">
    <property type="entry name" value="HD_5"/>
    <property type="match status" value="1"/>
</dbReference>
<evidence type="ECO:0000259" key="2">
    <source>
        <dbReference type="PROSITE" id="PS51832"/>
    </source>
</evidence>
<keyword evidence="1" id="KW-0812">Transmembrane</keyword>
<gene>
    <name evidence="3" type="ORF">SAMN04489867_0225</name>
</gene>
<protein>
    <submittedName>
        <fullName evidence="3">HD domain-containing protein</fullName>
    </submittedName>
</protein>
<sequence length="484" mass="51052">MSPSSSRQSAGTDPGALRVALFIGFVWLLALASGSLAWVVGGPPSNVPALAVLTLVAVASSIGRDNFVGTRISFSFTSIVVLASIVITGPVGAAIVGGGANLLRVRTMPPRVRVFNTAMFTVVGAVGGLAYLTVGGRADVTSLHSASSLLLQVGLPLLAADVTQCVVNALLLAGIQNVATAIPLRTQIWGLLGTTGPAYIGYGLIGFLFAVVWIPAEVGWFSAVLVLAPLFVARWAFAQYGDELQAHERTLRALVTAVETKEPHNAGHSERVAQLAEWMAEAMLLGHKEIQDIRTAGMLHDVGKVAMPTRLLGSRQAHTDDDLVTMSAHSLAGVELVKDVDFLSGSVDGIAHHHERFDGRGYPDGLVGDAIPLAARIIAVADAFECLTSAHSYRPALSADEALEVVRGQAATQFDPQIVELLVKSLSRHEWAPTERTPDELASAGIALDHDEPEVSDHIAFTDRLRTRITGRAAGLHPANGEVR</sequence>
<proteinExistence type="predicted"/>
<keyword evidence="4" id="KW-1185">Reference proteome</keyword>
<feature type="domain" description="HD-GYP" evidence="2">
    <location>
        <begin position="243"/>
        <end position="438"/>
    </location>
</feature>
<feature type="transmembrane region" description="Helical" evidence="1">
    <location>
        <begin position="220"/>
        <end position="237"/>
    </location>
</feature>
<evidence type="ECO:0000256" key="1">
    <source>
        <dbReference type="SAM" id="Phobius"/>
    </source>
</evidence>
<dbReference type="Proteomes" id="UP000199077">
    <property type="component" value="Chromosome I"/>
</dbReference>
<dbReference type="EMBL" id="LT629711">
    <property type="protein sequence ID" value="SDO64539.1"/>
    <property type="molecule type" value="Genomic_DNA"/>
</dbReference>
<feature type="transmembrane region" description="Helical" evidence="1">
    <location>
        <begin position="47"/>
        <end position="64"/>
    </location>
</feature>
<feature type="transmembrane region" description="Helical" evidence="1">
    <location>
        <begin position="114"/>
        <end position="134"/>
    </location>
</feature>
<dbReference type="InterPro" id="IPR037522">
    <property type="entry name" value="HD_GYP_dom"/>
</dbReference>
<dbReference type="InterPro" id="IPR052020">
    <property type="entry name" value="Cyclic_di-GMP/3'3'-cGAMP_PDE"/>
</dbReference>
<dbReference type="SMART" id="SM00471">
    <property type="entry name" value="HDc"/>
    <property type="match status" value="1"/>
</dbReference>
<accession>A0A1H0L8E4</accession>
<dbReference type="OrthoDB" id="9802066at2"/>
<dbReference type="AlphaFoldDB" id="A0A1H0L8E4"/>
<dbReference type="RefSeq" id="WP_091780356.1">
    <property type="nucleotide sequence ID" value="NZ_LT629711.1"/>
</dbReference>
<feature type="transmembrane region" description="Helical" evidence="1">
    <location>
        <begin position="154"/>
        <end position="176"/>
    </location>
</feature>
<reference evidence="4" key="1">
    <citation type="submission" date="2016-10" db="EMBL/GenBank/DDBJ databases">
        <authorList>
            <person name="Varghese N."/>
            <person name="Submissions S."/>
        </authorList>
    </citation>
    <scope>NUCLEOTIDE SEQUENCE [LARGE SCALE GENOMIC DNA]</scope>
    <source>
        <strain evidence="4">DSM 22329</strain>
    </source>
</reference>
<keyword evidence="1" id="KW-0472">Membrane</keyword>
<dbReference type="PANTHER" id="PTHR45228">
    <property type="entry name" value="CYCLIC DI-GMP PHOSPHODIESTERASE TM_0186-RELATED"/>
    <property type="match status" value="1"/>
</dbReference>
<keyword evidence="1" id="KW-1133">Transmembrane helix</keyword>
<feature type="transmembrane region" description="Helical" evidence="1">
    <location>
        <begin position="76"/>
        <end position="102"/>
    </location>
</feature>